<feature type="compositionally biased region" description="Basic and acidic residues" evidence="1">
    <location>
        <begin position="294"/>
        <end position="309"/>
    </location>
</feature>
<feature type="compositionally biased region" description="Basic and acidic residues" evidence="1">
    <location>
        <begin position="160"/>
        <end position="174"/>
    </location>
</feature>
<proteinExistence type="predicted"/>
<evidence type="ECO:0000313" key="2">
    <source>
        <dbReference type="EMBL" id="GAA4302838.1"/>
    </source>
</evidence>
<protein>
    <submittedName>
        <fullName evidence="2">Uncharacterized protein</fullName>
    </submittedName>
</protein>
<dbReference type="RefSeq" id="WP_345164251.1">
    <property type="nucleotide sequence ID" value="NZ_BAABGX010000002.1"/>
</dbReference>
<sequence>MNRNQENKDYGRQGNPGRVDENQYRGAYRFSAEDSYRDQNRRHLSEDDRGADLPGRHGYPTYHEGQSSSMRWEGSHQDFGRDSGRQGERYDHPRQLSNESNSSLEGASRNYGNMGSYGGAQGWGSSRGGSHQNSSIGFNSTSGHGGGQQQQGQRQFYGAYRDHNSFAPGEREQYDGTSRYGSQGADNTRGWQPSEHVGSSGSVRNPGTNDGSRRGDDSQYEIYDSSLSHYNRGEYGNMIGGGSYMQSGFDRRAQRENSSMMNYNAPRREHHNQEGEGNRSENYGNMAGSLSFGHSEDYRSQEGRDRRFDPMSGHVRGQGAQPPSREDFNW</sequence>
<name>A0ABP8FFW0_9BACT</name>
<feature type="compositionally biased region" description="Gly residues" evidence="1">
    <location>
        <begin position="115"/>
        <end position="127"/>
    </location>
</feature>
<feature type="compositionally biased region" description="Basic and acidic residues" evidence="1">
    <location>
        <begin position="1"/>
        <end position="11"/>
    </location>
</feature>
<keyword evidence="3" id="KW-1185">Reference proteome</keyword>
<feature type="compositionally biased region" description="Polar residues" evidence="1">
    <location>
        <begin position="131"/>
        <end position="142"/>
    </location>
</feature>
<reference evidence="3" key="1">
    <citation type="journal article" date="2019" name="Int. J. Syst. Evol. Microbiol.">
        <title>The Global Catalogue of Microorganisms (GCM) 10K type strain sequencing project: providing services to taxonomists for standard genome sequencing and annotation.</title>
        <authorList>
            <consortium name="The Broad Institute Genomics Platform"/>
            <consortium name="The Broad Institute Genome Sequencing Center for Infectious Disease"/>
            <person name="Wu L."/>
            <person name="Ma J."/>
        </authorList>
    </citation>
    <scope>NUCLEOTIDE SEQUENCE [LARGE SCALE GENOMIC DNA]</scope>
    <source>
        <strain evidence="3">JCM 17917</strain>
    </source>
</reference>
<feature type="compositionally biased region" description="Polar residues" evidence="1">
    <location>
        <begin position="175"/>
        <end position="210"/>
    </location>
</feature>
<feature type="compositionally biased region" description="Polar residues" evidence="1">
    <location>
        <begin position="95"/>
        <end position="113"/>
    </location>
</feature>
<comment type="caution">
    <text evidence="2">The sequence shown here is derived from an EMBL/GenBank/DDBJ whole genome shotgun (WGS) entry which is preliminary data.</text>
</comment>
<evidence type="ECO:0000313" key="3">
    <source>
        <dbReference type="Proteomes" id="UP001501844"/>
    </source>
</evidence>
<feature type="compositionally biased region" description="Basic and acidic residues" evidence="1">
    <location>
        <begin position="73"/>
        <end position="94"/>
    </location>
</feature>
<accession>A0ABP8FFW0</accession>
<feature type="region of interest" description="Disordered" evidence="1">
    <location>
        <begin position="263"/>
        <end position="330"/>
    </location>
</feature>
<dbReference type="EMBL" id="BAABGX010000002">
    <property type="protein sequence ID" value="GAA4302838.1"/>
    <property type="molecule type" value="Genomic_DNA"/>
</dbReference>
<organism evidence="2 3">
    <name type="scientific">Nibribacter koreensis</name>
    <dbReference type="NCBI Taxonomy" id="1084519"/>
    <lineage>
        <taxon>Bacteria</taxon>
        <taxon>Pseudomonadati</taxon>
        <taxon>Bacteroidota</taxon>
        <taxon>Cytophagia</taxon>
        <taxon>Cytophagales</taxon>
        <taxon>Hymenobacteraceae</taxon>
        <taxon>Nibribacter</taxon>
    </lineage>
</organism>
<gene>
    <name evidence="2" type="ORF">GCM10023183_14860</name>
</gene>
<feature type="region of interest" description="Disordered" evidence="1">
    <location>
        <begin position="1"/>
        <end position="219"/>
    </location>
</feature>
<evidence type="ECO:0000256" key="1">
    <source>
        <dbReference type="SAM" id="MobiDB-lite"/>
    </source>
</evidence>
<dbReference type="Proteomes" id="UP001501844">
    <property type="component" value="Unassembled WGS sequence"/>
</dbReference>
<feature type="compositionally biased region" description="Basic and acidic residues" evidence="1">
    <location>
        <begin position="31"/>
        <end position="55"/>
    </location>
</feature>